<organism evidence="2 3">
    <name type="scientific">Oculimacula yallundae</name>
    <dbReference type="NCBI Taxonomy" id="86028"/>
    <lineage>
        <taxon>Eukaryota</taxon>
        <taxon>Fungi</taxon>
        <taxon>Dikarya</taxon>
        <taxon>Ascomycota</taxon>
        <taxon>Pezizomycotina</taxon>
        <taxon>Leotiomycetes</taxon>
        <taxon>Helotiales</taxon>
        <taxon>Ploettnerulaceae</taxon>
        <taxon>Oculimacula</taxon>
    </lineage>
</organism>
<dbReference type="EMBL" id="JAZHXI010000007">
    <property type="protein sequence ID" value="KAL2070115.1"/>
    <property type="molecule type" value="Genomic_DNA"/>
</dbReference>
<feature type="region of interest" description="Disordered" evidence="1">
    <location>
        <begin position="1"/>
        <end position="51"/>
    </location>
</feature>
<evidence type="ECO:0000313" key="2">
    <source>
        <dbReference type="EMBL" id="KAL2070115.1"/>
    </source>
</evidence>
<reference evidence="2 3" key="1">
    <citation type="journal article" date="2024" name="Commun. Biol.">
        <title>Comparative genomic analysis of thermophilic fungi reveals convergent evolutionary adaptations and gene losses.</title>
        <authorList>
            <person name="Steindorff A.S."/>
            <person name="Aguilar-Pontes M.V."/>
            <person name="Robinson A.J."/>
            <person name="Andreopoulos B."/>
            <person name="LaButti K."/>
            <person name="Kuo A."/>
            <person name="Mondo S."/>
            <person name="Riley R."/>
            <person name="Otillar R."/>
            <person name="Haridas S."/>
            <person name="Lipzen A."/>
            <person name="Grimwood J."/>
            <person name="Schmutz J."/>
            <person name="Clum A."/>
            <person name="Reid I.D."/>
            <person name="Moisan M.C."/>
            <person name="Butler G."/>
            <person name="Nguyen T.T.M."/>
            <person name="Dewar K."/>
            <person name="Conant G."/>
            <person name="Drula E."/>
            <person name="Henrissat B."/>
            <person name="Hansel C."/>
            <person name="Singer S."/>
            <person name="Hutchinson M.I."/>
            <person name="de Vries R.P."/>
            <person name="Natvig D.O."/>
            <person name="Powell A.J."/>
            <person name="Tsang A."/>
            <person name="Grigoriev I.V."/>
        </authorList>
    </citation>
    <scope>NUCLEOTIDE SEQUENCE [LARGE SCALE GENOMIC DNA]</scope>
    <source>
        <strain evidence="2 3">CBS 494.80</strain>
    </source>
</reference>
<accession>A0ABR4CJH1</accession>
<evidence type="ECO:0000313" key="3">
    <source>
        <dbReference type="Proteomes" id="UP001595075"/>
    </source>
</evidence>
<keyword evidence="3" id="KW-1185">Reference proteome</keyword>
<feature type="compositionally biased region" description="Polar residues" evidence="1">
    <location>
        <begin position="1"/>
        <end position="12"/>
    </location>
</feature>
<evidence type="ECO:0000256" key="1">
    <source>
        <dbReference type="SAM" id="MobiDB-lite"/>
    </source>
</evidence>
<comment type="caution">
    <text evidence="2">The sequence shown here is derived from an EMBL/GenBank/DDBJ whole genome shotgun (WGS) entry which is preliminary data.</text>
</comment>
<dbReference type="Proteomes" id="UP001595075">
    <property type="component" value="Unassembled WGS sequence"/>
</dbReference>
<name>A0ABR4CJH1_9HELO</name>
<sequence length="63" mass="6937">MSPSSHHTQKPLSMSERKGNQSSQALPSPSSPAPLYSHANCNFTPPLGHGHRCTVKRPINFWL</sequence>
<proteinExistence type="predicted"/>
<gene>
    <name evidence="2" type="ORF">VTL71DRAFT_14795</name>
</gene>
<protein>
    <submittedName>
        <fullName evidence="2">Uncharacterized protein</fullName>
    </submittedName>
</protein>